<dbReference type="Proteomes" id="UP000054387">
    <property type="component" value="Unassembled WGS sequence"/>
</dbReference>
<evidence type="ECO:0000313" key="1">
    <source>
        <dbReference type="EMBL" id="KTG10440.1"/>
    </source>
</evidence>
<dbReference type="EMBL" id="LOPU01000018">
    <property type="protein sequence ID" value="KTG10440.1"/>
    <property type="molecule type" value="Genomic_DNA"/>
</dbReference>
<reference evidence="1 2" key="1">
    <citation type="submission" date="2015-12" db="EMBL/GenBank/DDBJ databases">
        <title>Haloprofundus marisrubri gen. nov., sp. nov., an extremely halophilic archaeon isolated from the Discovery deep brine-seawater interface in the Red Sea.</title>
        <authorList>
            <person name="Zhang G."/>
            <person name="Stingl U."/>
            <person name="Rashid M."/>
        </authorList>
    </citation>
    <scope>NUCLEOTIDE SEQUENCE [LARGE SCALE GENOMIC DNA]</scope>
    <source>
        <strain evidence="1 2">SB9</strain>
    </source>
</reference>
<evidence type="ECO:0000313" key="2">
    <source>
        <dbReference type="Proteomes" id="UP000054387"/>
    </source>
</evidence>
<name>A0A0W1RAJ9_9EURY</name>
<protein>
    <submittedName>
        <fullName evidence="1">Uncharacterized protein</fullName>
    </submittedName>
</protein>
<sequence>MVYVTRGLVDVLLDLAEDAEPERTNVVLSTTPAGEFDADLDIGAETPVLTHFYLPDAGRAVNAIFGVDLATPAGRGRARFVSHPQGKLEVTKRDDLAGVVLVAIPPWEDRSLAAFDRAGTRLELTILDAEPPQESFT</sequence>
<dbReference type="Pfam" id="PF26422">
    <property type="entry name" value="Halo_JAB_MPN"/>
    <property type="match status" value="1"/>
</dbReference>
<accession>A0A0W1RAJ9</accession>
<keyword evidence="2" id="KW-1185">Reference proteome</keyword>
<dbReference type="InterPro" id="IPR058877">
    <property type="entry name" value="JAB/MPN_dom-containing"/>
</dbReference>
<gene>
    <name evidence="1" type="ORF">AUR64_12820</name>
</gene>
<dbReference type="AlphaFoldDB" id="A0A0W1RAJ9"/>
<organism evidence="1 2">
    <name type="scientific">Haloprofundus marisrubri</name>
    <dbReference type="NCBI Taxonomy" id="1514971"/>
    <lineage>
        <taxon>Archaea</taxon>
        <taxon>Methanobacteriati</taxon>
        <taxon>Methanobacteriota</taxon>
        <taxon>Stenosarchaea group</taxon>
        <taxon>Halobacteria</taxon>
        <taxon>Halobacteriales</taxon>
        <taxon>Haloferacaceae</taxon>
        <taxon>Haloprofundus</taxon>
    </lineage>
</organism>
<comment type="caution">
    <text evidence="1">The sequence shown here is derived from an EMBL/GenBank/DDBJ whole genome shotgun (WGS) entry which is preliminary data.</text>
</comment>
<proteinExistence type="predicted"/>